<dbReference type="InterPro" id="IPR001466">
    <property type="entry name" value="Beta-lactam-related"/>
</dbReference>
<dbReference type="InterPro" id="IPR012338">
    <property type="entry name" value="Beta-lactam/transpept-like"/>
</dbReference>
<feature type="chain" id="PRO_5046055778" evidence="1">
    <location>
        <begin position="25"/>
        <end position="418"/>
    </location>
</feature>
<gene>
    <name evidence="3" type="ORF">F0U60_10800</name>
</gene>
<protein>
    <submittedName>
        <fullName evidence="3">Beta-lactamase family protein</fullName>
    </submittedName>
</protein>
<feature type="signal peptide" evidence="1">
    <location>
        <begin position="1"/>
        <end position="24"/>
    </location>
</feature>
<dbReference type="SUPFAM" id="SSF56601">
    <property type="entry name" value="beta-lactamase/transpeptidase-like"/>
    <property type="match status" value="1"/>
</dbReference>
<dbReference type="EMBL" id="CP043494">
    <property type="protein sequence ID" value="WNG44537.1"/>
    <property type="molecule type" value="Genomic_DNA"/>
</dbReference>
<dbReference type="RefSeq" id="WP_395817547.1">
    <property type="nucleotide sequence ID" value="NZ_CP043494.1"/>
</dbReference>
<keyword evidence="4" id="KW-1185">Reference proteome</keyword>
<name>A0ABY9WL23_9BACT</name>
<evidence type="ECO:0000313" key="4">
    <source>
        <dbReference type="Proteomes" id="UP001611383"/>
    </source>
</evidence>
<dbReference type="Proteomes" id="UP001611383">
    <property type="component" value="Chromosome"/>
</dbReference>
<dbReference type="PANTHER" id="PTHR43283:SF3">
    <property type="entry name" value="BETA-LACTAMASE FAMILY PROTEIN (AFU_ORTHOLOGUE AFUA_5G07500)"/>
    <property type="match status" value="1"/>
</dbReference>
<proteinExistence type="predicted"/>
<feature type="domain" description="Beta-lactamase-related" evidence="2">
    <location>
        <begin position="33"/>
        <end position="383"/>
    </location>
</feature>
<dbReference type="PANTHER" id="PTHR43283">
    <property type="entry name" value="BETA-LACTAMASE-RELATED"/>
    <property type="match status" value="1"/>
</dbReference>
<evidence type="ECO:0000313" key="3">
    <source>
        <dbReference type="EMBL" id="WNG44537.1"/>
    </source>
</evidence>
<reference evidence="3 4" key="1">
    <citation type="submission" date="2019-08" db="EMBL/GenBank/DDBJ databases">
        <title>Archangium and Cystobacter genomes.</title>
        <authorList>
            <person name="Chen I.-C.K."/>
            <person name="Wielgoss S."/>
        </authorList>
    </citation>
    <scope>NUCLEOTIDE SEQUENCE [LARGE SCALE GENOMIC DNA]</scope>
    <source>
        <strain evidence="3 4">Cbm 6</strain>
    </source>
</reference>
<keyword evidence="1" id="KW-0732">Signal</keyword>
<evidence type="ECO:0000256" key="1">
    <source>
        <dbReference type="SAM" id="SignalP"/>
    </source>
</evidence>
<sequence length="418" mass="44113">MRTKVGSLLTAVTLGLLLSGLAVAEERAVSARLDAVIDQALADKRVVGTVVLVARDGQVIYHRAAGEADREAHTPMREDAIFRFASMSKPLVSAAALALVEQGKLGLEDPVTRWLPDFRPRLADGREAVITVRQLLTHTAGLNYGFLEPEDGPYHRAGVSNGMDAPGLGLEENLRRIASVPLSYEPGTRWGYSVATDVLGAVVARAGGAPLPKVVERLVTRPLGLRDTGFTVKDRKRLATPYADGKPEPVRMGELHVVPWGASSMRFVPGRVFNARSFPSGGGGMVGTAGDFLKFLEAVRTGGAPVLKPATATLMSTGQIGTLEMPGSPGWTFGFGAGVLVDATLAGTPQSVGTWQWGGAYGHYWFVDPKQRLSVVVMTNTAIEGLPGAFPAAIRDAVYAGLAEMDAAQVPTGAPPAR</sequence>
<dbReference type="InterPro" id="IPR050789">
    <property type="entry name" value="Diverse_Enzym_Activities"/>
</dbReference>
<dbReference type="Pfam" id="PF00144">
    <property type="entry name" value="Beta-lactamase"/>
    <property type="match status" value="1"/>
</dbReference>
<accession>A0ABY9WL23</accession>
<dbReference type="Gene3D" id="3.40.710.10">
    <property type="entry name" value="DD-peptidase/beta-lactamase superfamily"/>
    <property type="match status" value="1"/>
</dbReference>
<evidence type="ECO:0000259" key="2">
    <source>
        <dbReference type="Pfam" id="PF00144"/>
    </source>
</evidence>
<organism evidence="3 4">
    <name type="scientific">Archangium minus</name>
    <dbReference type="NCBI Taxonomy" id="83450"/>
    <lineage>
        <taxon>Bacteria</taxon>
        <taxon>Pseudomonadati</taxon>
        <taxon>Myxococcota</taxon>
        <taxon>Myxococcia</taxon>
        <taxon>Myxococcales</taxon>
        <taxon>Cystobacterineae</taxon>
        <taxon>Archangiaceae</taxon>
        <taxon>Archangium</taxon>
    </lineage>
</organism>